<dbReference type="AlphaFoldDB" id="A0A919JZD2"/>
<reference evidence="7" key="1">
    <citation type="submission" date="2021-01" db="EMBL/GenBank/DDBJ databases">
        <title>Whole genome shotgun sequence of Actinoplanes rishiriensis NBRC 108556.</title>
        <authorList>
            <person name="Komaki H."/>
            <person name="Tamura T."/>
        </authorList>
    </citation>
    <scope>NUCLEOTIDE SEQUENCE</scope>
    <source>
        <strain evidence="7">NBRC 108556</strain>
    </source>
</reference>
<feature type="transmembrane region" description="Helical" evidence="5">
    <location>
        <begin position="67"/>
        <end position="91"/>
    </location>
</feature>
<evidence type="ECO:0000256" key="5">
    <source>
        <dbReference type="SAM" id="Phobius"/>
    </source>
</evidence>
<feature type="transmembrane region" description="Helical" evidence="5">
    <location>
        <begin position="149"/>
        <end position="170"/>
    </location>
</feature>
<keyword evidence="5" id="KW-0812">Transmembrane</keyword>
<evidence type="ECO:0000259" key="6">
    <source>
        <dbReference type="Pfam" id="PF00149"/>
    </source>
</evidence>
<gene>
    <name evidence="7" type="ORF">Ari01nite_39590</name>
</gene>
<dbReference type="PANTHER" id="PTHR31302">
    <property type="entry name" value="TRANSMEMBRANE PROTEIN WITH METALLOPHOSPHOESTERASE DOMAIN-RELATED"/>
    <property type="match status" value="1"/>
</dbReference>
<dbReference type="InterPro" id="IPR051158">
    <property type="entry name" value="Metallophosphoesterase_sf"/>
</dbReference>
<evidence type="ECO:0000256" key="2">
    <source>
        <dbReference type="ARBA" id="ARBA00022723"/>
    </source>
</evidence>
<feature type="transmembrane region" description="Helical" evidence="5">
    <location>
        <begin position="36"/>
        <end position="55"/>
    </location>
</feature>
<protein>
    <submittedName>
        <fullName evidence="7">Membrane protein</fullName>
    </submittedName>
</protein>
<keyword evidence="2" id="KW-0479">Metal-binding</keyword>
<keyword evidence="3" id="KW-0378">Hydrolase</keyword>
<evidence type="ECO:0000313" key="8">
    <source>
        <dbReference type="Proteomes" id="UP000636960"/>
    </source>
</evidence>
<dbReference type="GO" id="GO:0016020">
    <property type="term" value="C:membrane"/>
    <property type="evidence" value="ECO:0007669"/>
    <property type="project" value="GOC"/>
</dbReference>
<dbReference type="CDD" id="cd07385">
    <property type="entry name" value="MPP_YkuE_C"/>
    <property type="match status" value="1"/>
</dbReference>
<evidence type="ECO:0000256" key="3">
    <source>
        <dbReference type="ARBA" id="ARBA00022801"/>
    </source>
</evidence>
<comment type="similarity">
    <text evidence="4">Belongs to the metallophosphoesterase superfamily.</text>
</comment>
<accession>A0A919JZD2</accession>
<evidence type="ECO:0000256" key="4">
    <source>
        <dbReference type="ARBA" id="ARBA00061089"/>
    </source>
</evidence>
<dbReference type="PANTHER" id="PTHR31302:SF31">
    <property type="entry name" value="PHOSPHODIESTERASE YAEI"/>
    <property type="match status" value="1"/>
</dbReference>
<evidence type="ECO:0000313" key="7">
    <source>
        <dbReference type="EMBL" id="GIE96494.1"/>
    </source>
</evidence>
<keyword evidence="5" id="KW-0472">Membrane</keyword>
<proteinExistence type="inferred from homology"/>
<evidence type="ECO:0000256" key="1">
    <source>
        <dbReference type="ARBA" id="ARBA00001968"/>
    </source>
</evidence>
<feature type="transmembrane region" description="Helical" evidence="5">
    <location>
        <begin position="6"/>
        <end position="24"/>
    </location>
</feature>
<feature type="domain" description="Calcineurin-like phosphoesterase" evidence="6">
    <location>
        <begin position="197"/>
        <end position="358"/>
    </location>
</feature>
<keyword evidence="5" id="KW-1133">Transmembrane helix</keyword>
<dbReference type="GO" id="GO:0009245">
    <property type="term" value="P:lipid A biosynthetic process"/>
    <property type="evidence" value="ECO:0007669"/>
    <property type="project" value="TreeGrafter"/>
</dbReference>
<dbReference type="InterPro" id="IPR004843">
    <property type="entry name" value="Calcineurin-like_PHP"/>
</dbReference>
<keyword evidence="8" id="KW-1185">Reference proteome</keyword>
<dbReference type="GO" id="GO:0008758">
    <property type="term" value="F:UDP-2,3-diacylglucosamine hydrolase activity"/>
    <property type="evidence" value="ECO:0007669"/>
    <property type="project" value="TreeGrafter"/>
</dbReference>
<dbReference type="InterPro" id="IPR029052">
    <property type="entry name" value="Metallo-depent_PP-like"/>
</dbReference>
<dbReference type="Pfam" id="PF00149">
    <property type="entry name" value="Metallophos"/>
    <property type="match status" value="1"/>
</dbReference>
<dbReference type="Gene3D" id="3.60.21.10">
    <property type="match status" value="1"/>
</dbReference>
<dbReference type="Proteomes" id="UP000636960">
    <property type="component" value="Unassembled WGS sequence"/>
</dbReference>
<dbReference type="SUPFAM" id="SSF56300">
    <property type="entry name" value="Metallo-dependent phosphatases"/>
    <property type="match status" value="1"/>
</dbReference>
<name>A0A919JZD2_9ACTN</name>
<dbReference type="RefSeq" id="WP_203782748.1">
    <property type="nucleotide sequence ID" value="NZ_BOMV01000048.1"/>
</dbReference>
<sequence length="415" mass="43927">MLAFVGVVFGVIALIHYYLWKRLVKDTLRPGRARRAGTIAAVVLAILVPVTMAGVRSGEIAFLAWPGYMWLALMFYLLVTLAVLEVPRLALSLWLRHRKHAPEMSPVTAAGEPAAVDDLPAEAGDTVTSRAASRIEAGSDQSGIERRLLLARGAAIFAGLTAAGITGYGVKTALGGPQLDRVQLPLAKLPRAMDGTRLAVVSDIHVGPLAGSRHVSRIVDLINSVQADMVCVVGDLVDGTVAELGPAAAPLAGIRSRLGAYFVTGNHEYYSGYEPWLEEVTRLGLRPLRNERVELDGLDLAGVNDIGGEQFGDGPDFARALGDRDPARPVVLMAHQPVAAVQAAPFGVDLQVSGHTHGGQMAPFNLLVKLQQPVVSGLGRVDGVPVYVTNGAGFWGPPVRVGAPPQVTVIELRTT</sequence>
<comment type="caution">
    <text evidence="7">The sequence shown here is derived from an EMBL/GenBank/DDBJ whole genome shotgun (WGS) entry which is preliminary data.</text>
</comment>
<dbReference type="FunFam" id="3.60.21.10:FF:000028">
    <property type="entry name" value="Putative metallophosphoesterase"/>
    <property type="match status" value="1"/>
</dbReference>
<comment type="cofactor">
    <cofactor evidence="1">
        <name>a divalent metal cation</name>
        <dbReference type="ChEBI" id="CHEBI:60240"/>
    </cofactor>
</comment>
<dbReference type="GO" id="GO:0046872">
    <property type="term" value="F:metal ion binding"/>
    <property type="evidence" value="ECO:0007669"/>
    <property type="project" value="UniProtKB-KW"/>
</dbReference>
<dbReference type="EMBL" id="BOMV01000048">
    <property type="protein sequence ID" value="GIE96494.1"/>
    <property type="molecule type" value="Genomic_DNA"/>
</dbReference>
<organism evidence="7 8">
    <name type="scientific">Paractinoplanes rishiriensis</name>
    <dbReference type="NCBI Taxonomy" id="1050105"/>
    <lineage>
        <taxon>Bacteria</taxon>
        <taxon>Bacillati</taxon>
        <taxon>Actinomycetota</taxon>
        <taxon>Actinomycetes</taxon>
        <taxon>Micromonosporales</taxon>
        <taxon>Micromonosporaceae</taxon>
        <taxon>Paractinoplanes</taxon>
    </lineage>
</organism>